<feature type="region of interest" description="Disordered" evidence="1">
    <location>
        <begin position="166"/>
        <end position="198"/>
    </location>
</feature>
<evidence type="ECO:0000259" key="2">
    <source>
        <dbReference type="Pfam" id="PF03732"/>
    </source>
</evidence>
<name>A0AAW2TMH4_9LAMI</name>
<feature type="compositionally biased region" description="Basic and acidic residues" evidence="1">
    <location>
        <begin position="168"/>
        <end position="189"/>
    </location>
</feature>
<dbReference type="InterPro" id="IPR005162">
    <property type="entry name" value="Retrotrans_gag_dom"/>
</dbReference>
<accession>A0AAW2TMH4</accession>
<dbReference type="EMBL" id="JACGWN010000014">
    <property type="protein sequence ID" value="KAL0405981.1"/>
    <property type="molecule type" value="Genomic_DNA"/>
</dbReference>
<dbReference type="Pfam" id="PF03732">
    <property type="entry name" value="Retrotrans_gag"/>
    <property type="match status" value="1"/>
</dbReference>
<dbReference type="AlphaFoldDB" id="A0AAW2TMH4"/>
<evidence type="ECO:0000256" key="1">
    <source>
        <dbReference type="SAM" id="MobiDB-lite"/>
    </source>
</evidence>
<reference evidence="3" key="2">
    <citation type="journal article" date="2024" name="Plant">
        <title>Genomic evolution and insights into agronomic trait innovations of Sesamum species.</title>
        <authorList>
            <person name="Miao H."/>
            <person name="Wang L."/>
            <person name="Qu L."/>
            <person name="Liu H."/>
            <person name="Sun Y."/>
            <person name="Le M."/>
            <person name="Wang Q."/>
            <person name="Wei S."/>
            <person name="Zheng Y."/>
            <person name="Lin W."/>
            <person name="Duan Y."/>
            <person name="Cao H."/>
            <person name="Xiong S."/>
            <person name="Wang X."/>
            <person name="Wei L."/>
            <person name="Li C."/>
            <person name="Ma Q."/>
            <person name="Ju M."/>
            <person name="Zhao R."/>
            <person name="Li G."/>
            <person name="Mu C."/>
            <person name="Tian Q."/>
            <person name="Mei H."/>
            <person name="Zhang T."/>
            <person name="Gao T."/>
            <person name="Zhang H."/>
        </authorList>
    </citation>
    <scope>NUCLEOTIDE SEQUENCE</scope>
    <source>
        <strain evidence="3">KEN1</strain>
    </source>
</reference>
<protein>
    <recommendedName>
        <fullName evidence="2">Retrotransposon gag domain-containing protein</fullName>
    </recommendedName>
</protein>
<feature type="domain" description="Retrotransposon gag" evidence="2">
    <location>
        <begin position="58"/>
        <end position="132"/>
    </location>
</feature>
<organism evidence="3">
    <name type="scientific">Sesamum latifolium</name>
    <dbReference type="NCBI Taxonomy" id="2727402"/>
    <lineage>
        <taxon>Eukaryota</taxon>
        <taxon>Viridiplantae</taxon>
        <taxon>Streptophyta</taxon>
        <taxon>Embryophyta</taxon>
        <taxon>Tracheophyta</taxon>
        <taxon>Spermatophyta</taxon>
        <taxon>Magnoliopsida</taxon>
        <taxon>eudicotyledons</taxon>
        <taxon>Gunneridae</taxon>
        <taxon>Pentapetalae</taxon>
        <taxon>asterids</taxon>
        <taxon>lamiids</taxon>
        <taxon>Lamiales</taxon>
        <taxon>Pedaliaceae</taxon>
        <taxon>Sesamum</taxon>
    </lineage>
</organism>
<gene>
    <name evidence="3" type="ORF">Slati_3912000</name>
</gene>
<evidence type="ECO:0000313" key="3">
    <source>
        <dbReference type="EMBL" id="KAL0405981.1"/>
    </source>
</evidence>
<proteinExistence type="predicted"/>
<sequence>RSESTKAGCGSGGGSCSDIQGKSSLIRSPLLVHVVLRSLRAFCGTWKPISRLGCLKPRSSNRDKIETWDVLKKELKDQFLPCNTSWLARESLRKLKHTGTVRDCMKKFSSLMLDVRDMSEEDKLFNFLSGLQTWAQTVLRCQGVKDMPSAIAAADRLVDYWVISGSNPEKKKKDSGKEKGKSNKVGKDGKFKRRKIRR</sequence>
<feature type="non-terminal residue" evidence="3">
    <location>
        <position position="1"/>
    </location>
</feature>
<reference evidence="3" key="1">
    <citation type="submission" date="2020-06" db="EMBL/GenBank/DDBJ databases">
        <authorList>
            <person name="Li T."/>
            <person name="Hu X."/>
            <person name="Zhang T."/>
            <person name="Song X."/>
            <person name="Zhang H."/>
            <person name="Dai N."/>
            <person name="Sheng W."/>
            <person name="Hou X."/>
            <person name="Wei L."/>
        </authorList>
    </citation>
    <scope>NUCLEOTIDE SEQUENCE</scope>
    <source>
        <strain evidence="3">KEN1</strain>
        <tissue evidence="3">Leaf</tissue>
    </source>
</reference>
<comment type="caution">
    <text evidence="3">The sequence shown here is derived from an EMBL/GenBank/DDBJ whole genome shotgun (WGS) entry which is preliminary data.</text>
</comment>